<comment type="similarity">
    <text evidence="2 4">Belongs to the pterin-4-alpha-carbinolamine dehydratase family.</text>
</comment>
<dbReference type="CDD" id="cd00913">
    <property type="entry name" value="PCD_DCoH_subfamily_a"/>
    <property type="match status" value="1"/>
</dbReference>
<sequence length="116" mass="13010">MDISSMDQLAKKKCKPCEGGVDPCSAAEAQQQLQNLPGWQLSDDEKWIRKQWNVKHFVEGMEFLNRVSEVAEQDGHHPDVHLIGYRKVNIELSTHAIGGLSENDFILAAKIDQVAP</sequence>
<dbReference type="SUPFAM" id="SSF55248">
    <property type="entry name" value="PCD-like"/>
    <property type="match status" value="1"/>
</dbReference>
<reference evidence="5 6" key="1">
    <citation type="submission" date="2019-02" db="EMBL/GenBank/DDBJ databases">
        <title>Deep-cultivation of Planctomycetes and their phenomic and genomic characterization uncovers novel biology.</title>
        <authorList>
            <person name="Wiegand S."/>
            <person name="Jogler M."/>
            <person name="Boedeker C."/>
            <person name="Pinto D."/>
            <person name="Vollmers J."/>
            <person name="Rivas-Marin E."/>
            <person name="Kohn T."/>
            <person name="Peeters S.H."/>
            <person name="Heuer A."/>
            <person name="Rast P."/>
            <person name="Oberbeckmann S."/>
            <person name="Bunk B."/>
            <person name="Jeske O."/>
            <person name="Meyerdierks A."/>
            <person name="Storesund J.E."/>
            <person name="Kallscheuer N."/>
            <person name="Luecker S."/>
            <person name="Lage O.M."/>
            <person name="Pohl T."/>
            <person name="Merkel B.J."/>
            <person name="Hornburger P."/>
            <person name="Mueller R.-W."/>
            <person name="Bruemmer F."/>
            <person name="Labrenz M."/>
            <person name="Spormann A.M."/>
            <person name="Op den Camp H."/>
            <person name="Overmann J."/>
            <person name="Amann R."/>
            <person name="Jetten M.S.M."/>
            <person name="Mascher T."/>
            <person name="Medema M.H."/>
            <person name="Devos D.P."/>
            <person name="Kaster A.-K."/>
            <person name="Ovreas L."/>
            <person name="Rohde M."/>
            <person name="Galperin M.Y."/>
            <person name="Jogler C."/>
        </authorList>
    </citation>
    <scope>NUCLEOTIDE SEQUENCE [LARGE SCALE GENOMIC DNA]</scope>
    <source>
        <strain evidence="5 6">Mal33</strain>
    </source>
</reference>
<organism evidence="5 6">
    <name type="scientific">Rosistilla oblonga</name>
    <dbReference type="NCBI Taxonomy" id="2527990"/>
    <lineage>
        <taxon>Bacteria</taxon>
        <taxon>Pseudomonadati</taxon>
        <taxon>Planctomycetota</taxon>
        <taxon>Planctomycetia</taxon>
        <taxon>Pirellulales</taxon>
        <taxon>Pirellulaceae</taxon>
        <taxon>Rosistilla</taxon>
    </lineage>
</organism>
<evidence type="ECO:0000256" key="1">
    <source>
        <dbReference type="ARBA" id="ARBA00001554"/>
    </source>
</evidence>
<dbReference type="Proteomes" id="UP000316770">
    <property type="component" value="Chromosome"/>
</dbReference>
<dbReference type="RefSeq" id="WP_145286463.1">
    <property type="nucleotide sequence ID" value="NZ_CP036318.1"/>
</dbReference>
<dbReference type="Pfam" id="PF01329">
    <property type="entry name" value="Pterin_4a"/>
    <property type="match status" value="1"/>
</dbReference>
<dbReference type="PANTHER" id="PTHR12599:SF0">
    <property type="entry name" value="PTERIN-4-ALPHA-CARBINOLAMINE DEHYDRATASE"/>
    <property type="match status" value="1"/>
</dbReference>
<evidence type="ECO:0000256" key="4">
    <source>
        <dbReference type="HAMAP-Rule" id="MF_00434"/>
    </source>
</evidence>
<evidence type="ECO:0000313" key="6">
    <source>
        <dbReference type="Proteomes" id="UP000316770"/>
    </source>
</evidence>
<dbReference type="Gene3D" id="3.30.1360.20">
    <property type="entry name" value="Transcriptional coactivator/pterin dehydratase"/>
    <property type="match status" value="1"/>
</dbReference>
<dbReference type="GO" id="GO:0008124">
    <property type="term" value="F:4-alpha-hydroxytetrahydrobiopterin dehydratase activity"/>
    <property type="evidence" value="ECO:0007669"/>
    <property type="project" value="UniProtKB-UniRule"/>
</dbReference>
<dbReference type="GO" id="GO:0006729">
    <property type="term" value="P:tetrahydrobiopterin biosynthetic process"/>
    <property type="evidence" value="ECO:0007669"/>
    <property type="project" value="InterPro"/>
</dbReference>
<dbReference type="HAMAP" id="MF_00434">
    <property type="entry name" value="Pterin_4_alpha"/>
    <property type="match status" value="1"/>
</dbReference>
<dbReference type="InterPro" id="IPR001533">
    <property type="entry name" value="Pterin_deHydtase"/>
</dbReference>
<keyword evidence="6" id="KW-1185">Reference proteome</keyword>
<gene>
    <name evidence="5" type="ORF">Mal33_32370</name>
</gene>
<accession>A0A518IVW9</accession>
<dbReference type="InterPro" id="IPR036428">
    <property type="entry name" value="PCD_sf"/>
</dbReference>
<evidence type="ECO:0000256" key="2">
    <source>
        <dbReference type="ARBA" id="ARBA00006472"/>
    </source>
</evidence>
<protein>
    <recommendedName>
        <fullName evidence="4">Putative pterin-4-alpha-carbinolamine dehydratase</fullName>
        <shortName evidence="4">PHS</shortName>
        <ecNumber evidence="4">4.2.1.96</ecNumber>
    </recommendedName>
    <alternativeName>
        <fullName evidence="4">4-alpha-hydroxy-tetrahydropterin dehydratase</fullName>
    </alternativeName>
    <alternativeName>
        <fullName evidence="4">Pterin carbinolamine dehydratase</fullName>
        <shortName evidence="4">PCD</shortName>
    </alternativeName>
</protein>
<dbReference type="PANTHER" id="PTHR12599">
    <property type="entry name" value="PTERIN-4-ALPHA-CARBINOLAMINE DEHYDRATASE"/>
    <property type="match status" value="1"/>
</dbReference>
<evidence type="ECO:0000256" key="3">
    <source>
        <dbReference type="ARBA" id="ARBA00023239"/>
    </source>
</evidence>
<dbReference type="EMBL" id="CP036318">
    <property type="protein sequence ID" value="QDV57233.1"/>
    <property type="molecule type" value="Genomic_DNA"/>
</dbReference>
<proteinExistence type="inferred from homology"/>
<comment type="catalytic activity">
    <reaction evidence="1 4">
        <text>(4aS,6R)-4a-hydroxy-L-erythro-5,6,7,8-tetrahydrobiopterin = (6R)-L-erythro-6,7-dihydrobiopterin + H2O</text>
        <dbReference type="Rhea" id="RHEA:11920"/>
        <dbReference type="ChEBI" id="CHEBI:15377"/>
        <dbReference type="ChEBI" id="CHEBI:15642"/>
        <dbReference type="ChEBI" id="CHEBI:43120"/>
        <dbReference type="EC" id="4.2.1.96"/>
    </reaction>
</comment>
<name>A0A518IVW9_9BACT</name>
<dbReference type="AlphaFoldDB" id="A0A518IVW9"/>
<dbReference type="EC" id="4.2.1.96" evidence="4"/>
<evidence type="ECO:0000313" key="5">
    <source>
        <dbReference type="EMBL" id="QDV57233.1"/>
    </source>
</evidence>
<keyword evidence="3 4" id="KW-0456">Lyase</keyword>
<dbReference type="NCBIfam" id="NF002017">
    <property type="entry name" value="PRK00823.1-2"/>
    <property type="match status" value="1"/>
</dbReference>